<organism evidence="1 2">
    <name type="scientific">Novymonas esmeraldas</name>
    <dbReference type="NCBI Taxonomy" id="1808958"/>
    <lineage>
        <taxon>Eukaryota</taxon>
        <taxon>Discoba</taxon>
        <taxon>Euglenozoa</taxon>
        <taxon>Kinetoplastea</taxon>
        <taxon>Metakinetoplastina</taxon>
        <taxon>Trypanosomatida</taxon>
        <taxon>Trypanosomatidae</taxon>
        <taxon>Novymonas</taxon>
    </lineage>
</organism>
<proteinExistence type="predicted"/>
<reference evidence="1 2" key="1">
    <citation type="journal article" date="2021" name="MBio">
        <title>A New Model Trypanosomatid, Novymonas esmeraldas: Genomic Perception of Its 'Candidatus Pandoraea novymonadis' Endosymbiont.</title>
        <authorList>
            <person name="Zakharova A."/>
            <person name="Saura A."/>
            <person name="Butenko A."/>
            <person name="Podesvova L."/>
            <person name="Warmusova S."/>
            <person name="Kostygov A.Y."/>
            <person name="Nenarokova A."/>
            <person name="Lukes J."/>
            <person name="Opperdoes F.R."/>
            <person name="Yurchenko V."/>
        </authorList>
    </citation>
    <scope>NUCLEOTIDE SEQUENCE [LARGE SCALE GENOMIC DNA]</scope>
    <source>
        <strain evidence="1 2">E262AT.01</strain>
    </source>
</reference>
<gene>
    <name evidence="1" type="ORF">NESM_000660800</name>
</gene>
<evidence type="ECO:0000313" key="2">
    <source>
        <dbReference type="Proteomes" id="UP001430356"/>
    </source>
</evidence>
<name>A0AAW0EVJ2_9TRYP</name>
<evidence type="ECO:0000313" key="1">
    <source>
        <dbReference type="EMBL" id="KAK7197156.1"/>
    </source>
</evidence>
<comment type="caution">
    <text evidence="1">The sequence shown here is derived from an EMBL/GenBank/DDBJ whole genome shotgun (WGS) entry which is preliminary data.</text>
</comment>
<dbReference type="EMBL" id="JAECZO010000097">
    <property type="protein sequence ID" value="KAK7197156.1"/>
    <property type="molecule type" value="Genomic_DNA"/>
</dbReference>
<sequence length="74" mass="8276">MIGDVCSHPATQCMSKKLLVDYSKSKIGPNFLRMFQSMERMQPLRDLVGNSNGRLNYDDVDALVEEANKLARGA</sequence>
<accession>A0AAW0EVJ2</accession>
<keyword evidence="2" id="KW-1185">Reference proteome</keyword>
<dbReference type="Proteomes" id="UP001430356">
    <property type="component" value="Unassembled WGS sequence"/>
</dbReference>
<protein>
    <submittedName>
        <fullName evidence="1">Uncharacterized protein</fullName>
    </submittedName>
</protein>
<dbReference type="AlphaFoldDB" id="A0AAW0EVJ2"/>